<keyword evidence="2 4" id="KW-0472">Membrane</keyword>
<dbReference type="Gene3D" id="2.120.10.30">
    <property type="entry name" value="TolB, C-terminal domain"/>
    <property type="match status" value="1"/>
</dbReference>
<dbReference type="SUPFAM" id="SSF82171">
    <property type="entry name" value="DPP6 N-terminal domain-like"/>
    <property type="match status" value="1"/>
</dbReference>
<reference evidence="8" key="1">
    <citation type="journal article" date="2019" name="Int. J. Syst. Evol. Microbiol.">
        <title>The Global Catalogue of Microorganisms (GCM) 10K type strain sequencing project: providing services to taxonomists for standard genome sequencing and annotation.</title>
        <authorList>
            <consortium name="The Broad Institute Genomics Platform"/>
            <consortium name="The Broad Institute Genome Sequencing Center for Infectious Disease"/>
            <person name="Wu L."/>
            <person name="Ma J."/>
        </authorList>
    </citation>
    <scope>NUCLEOTIDE SEQUENCE [LARGE SCALE GENOMIC DNA]</scope>
    <source>
        <strain evidence="8">KCTC 42808</strain>
    </source>
</reference>
<comment type="subcellular location">
    <subcellularLocation>
        <location evidence="1">Cell outer membrane</location>
    </subcellularLocation>
</comment>
<dbReference type="SUPFAM" id="SSF103088">
    <property type="entry name" value="OmpA-like"/>
    <property type="match status" value="1"/>
</dbReference>
<proteinExistence type="predicted"/>
<evidence type="ECO:0000256" key="2">
    <source>
        <dbReference type="ARBA" id="ARBA00023136"/>
    </source>
</evidence>
<name>A0ABW5K575_9FLAO</name>
<feature type="signal peptide" evidence="5">
    <location>
        <begin position="1"/>
        <end position="20"/>
    </location>
</feature>
<comment type="caution">
    <text evidence="7">The sequence shown here is derived from an EMBL/GenBank/DDBJ whole genome shotgun (WGS) entry which is preliminary data.</text>
</comment>
<dbReference type="Gene3D" id="3.30.1330.60">
    <property type="entry name" value="OmpA-like domain"/>
    <property type="match status" value="1"/>
</dbReference>
<dbReference type="CDD" id="cd07185">
    <property type="entry name" value="OmpA_C-like"/>
    <property type="match status" value="1"/>
</dbReference>
<feature type="chain" id="PRO_5045458648" evidence="5">
    <location>
        <begin position="21"/>
        <end position="637"/>
    </location>
</feature>
<gene>
    <name evidence="7" type="ORF">ACFSSB_12770</name>
</gene>
<dbReference type="PRINTS" id="PR01021">
    <property type="entry name" value="OMPADOMAIN"/>
</dbReference>
<dbReference type="RefSeq" id="WP_379904840.1">
    <property type="nucleotide sequence ID" value="NZ_JBHULM010000011.1"/>
</dbReference>
<dbReference type="PANTHER" id="PTHR30329">
    <property type="entry name" value="STATOR ELEMENT OF FLAGELLAR MOTOR COMPLEX"/>
    <property type="match status" value="1"/>
</dbReference>
<dbReference type="Pfam" id="PF00691">
    <property type="entry name" value="OmpA"/>
    <property type="match status" value="1"/>
</dbReference>
<dbReference type="InterPro" id="IPR050330">
    <property type="entry name" value="Bact_OuterMem_StrucFunc"/>
</dbReference>
<dbReference type="InterPro" id="IPR006665">
    <property type="entry name" value="OmpA-like"/>
</dbReference>
<evidence type="ECO:0000259" key="6">
    <source>
        <dbReference type="PROSITE" id="PS51123"/>
    </source>
</evidence>
<dbReference type="EMBL" id="JBHULM010000011">
    <property type="protein sequence ID" value="MFD2543198.1"/>
    <property type="molecule type" value="Genomic_DNA"/>
</dbReference>
<dbReference type="InterPro" id="IPR006664">
    <property type="entry name" value="OMP_bac"/>
</dbReference>
<keyword evidence="5" id="KW-0732">Signal</keyword>
<evidence type="ECO:0000313" key="7">
    <source>
        <dbReference type="EMBL" id="MFD2543198.1"/>
    </source>
</evidence>
<dbReference type="Proteomes" id="UP001597467">
    <property type="component" value="Unassembled WGS sequence"/>
</dbReference>
<dbReference type="PANTHER" id="PTHR30329:SF21">
    <property type="entry name" value="LIPOPROTEIN YIAD-RELATED"/>
    <property type="match status" value="1"/>
</dbReference>
<dbReference type="InterPro" id="IPR036737">
    <property type="entry name" value="OmpA-like_sf"/>
</dbReference>
<dbReference type="Pfam" id="PF07676">
    <property type="entry name" value="PD40"/>
    <property type="match status" value="3"/>
</dbReference>
<evidence type="ECO:0000256" key="5">
    <source>
        <dbReference type="SAM" id="SignalP"/>
    </source>
</evidence>
<feature type="domain" description="OmpA-like" evidence="6">
    <location>
        <begin position="513"/>
        <end position="633"/>
    </location>
</feature>
<dbReference type="SUPFAM" id="SSF81901">
    <property type="entry name" value="HCP-like"/>
    <property type="match status" value="1"/>
</dbReference>
<dbReference type="Gene3D" id="1.25.40.10">
    <property type="entry name" value="Tetratricopeptide repeat domain"/>
    <property type="match status" value="1"/>
</dbReference>
<dbReference type="InterPro" id="IPR011042">
    <property type="entry name" value="6-blade_b-propeller_TolB-like"/>
</dbReference>
<dbReference type="InterPro" id="IPR011659">
    <property type="entry name" value="WD40"/>
</dbReference>
<dbReference type="InterPro" id="IPR011990">
    <property type="entry name" value="TPR-like_helical_dom_sf"/>
</dbReference>
<evidence type="ECO:0000256" key="1">
    <source>
        <dbReference type="ARBA" id="ARBA00004442"/>
    </source>
</evidence>
<protein>
    <submittedName>
        <fullName evidence="7">OmpA family protein</fullName>
    </submittedName>
</protein>
<organism evidence="7 8">
    <name type="scientific">Lacinutrix gracilariae</name>
    <dbReference type="NCBI Taxonomy" id="1747198"/>
    <lineage>
        <taxon>Bacteria</taxon>
        <taxon>Pseudomonadati</taxon>
        <taxon>Bacteroidota</taxon>
        <taxon>Flavobacteriia</taxon>
        <taxon>Flavobacteriales</taxon>
        <taxon>Flavobacteriaceae</taxon>
        <taxon>Lacinutrix</taxon>
    </lineage>
</organism>
<evidence type="ECO:0000256" key="3">
    <source>
        <dbReference type="ARBA" id="ARBA00023237"/>
    </source>
</evidence>
<evidence type="ECO:0000256" key="4">
    <source>
        <dbReference type="PROSITE-ProRule" id="PRU00473"/>
    </source>
</evidence>
<keyword evidence="3" id="KW-0998">Cell outer membrane</keyword>
<accession>A0ABW5K575</accession>
<keyword evidence="8" id="KW-1185">Reference proteome</keyword>
<sequence>MKNFKLYITILLLSSFSLTAQNKDTNTADKYFSRFNFNKAIESYEKLVEKGKADAYVYTRLAEANYNIFNTVDAEKWYAKALETSQNPETIINYVQMLKANGKYDKSNEWMSKFAAMRPADVRSIAFNENPDYLPKILDKGKKFNVQNLEINSQVSDFGGTINNGKLYITSARNKARREYGWNEEPFLDLYEFTIEEDGTYQNESLLGNDINTKYHEGVVAFSPDGNTMYFSRESFYEKKYQSDSLSNTRFSVLNLFKATKSGDSWSNIEALPFNSNNYNTDHPSVSADGKTLYFTSDMPGGFGQGDIYKATIKSDGSFGEAVNLGAKVNTEGREMFPFISDNGTLYLSSDGHLGLGGLDVFYTKEIDGKMSKVRNVGIPVNSSADDFAFAIDEESGEGFVSSNREGGKGSDDIYAIKKLQPLCDVEITSTVTDKVTGAILAGATATLYDDKGNKISSKITDAEGIAAFIIECDTDTELEVTMDGYESNKLAIEGTDEEELSVAIALDPIEEIIKADHIALNAIYFDFDKSNITAKAAFELDKLVQVMNKYPEMVINAKSHTDSRGSSSYNERLSDRRAKTTVQYVISKGIDAARISGIGKGESEPAVNCGSKCTEEEHQLNRRSEFIIVSGGLDNQ</sequence>
<evidence type="ECO:0000313" key="8">
    <source>
        <dbReference type="Proteomes" id="UP001597467"/>
    </source>
</evidence>
<dbReference type="PROSITE" id="PS51123">
    <property type="entry name" value="OMPA_2"/>
    <property type="match status" value="1"/>
</dbReference>